<feature type="region of interest" description="Disordered" evidence="1">
    <location>
        <begin position="60"/>
        <end position="97"/>
    </location>
</feature>
<dbReference type="AlphaFoldDB" id="A0A4Z2ELF8"/>
<proteinExistence type="predicted"/>
<dbReference type="Gene3D" id="3.30.160.60">
    <property type="entry name" value="Classic Zinc Finger"/>
    <property type="match status" value="1"/>
</dbReference>
<feature type="region of interest" description="Disordered" evidence="1">
    <location>
        <begin position="18"/>
        <end position="48"/>
    </location>
</feature>
<evidence type="ECO:0000256" key="1">
    <source>
        <dbReference type="SAM" id="MobiDB-lite"/>
    </source>
</evidence>
<keyword evidence="3" id="KW-1185">Reference proteome</keyword>
<evidence type="ECO:0000313" key="2">
    <source>
        <dbReference type="EMBL" id="TNN29595.1"/>
    </source>
</evidence>
<comment type="caution">
    <text evidence="2">The sequence shown here is derived from an EMBL/GenBank/DDBJ whole genome shotgun (WGS) entry which is preliminary data.</text>
</comment>
<evidence type="ECO:0000313" key="3">
    <source>
        <dbReference type="Proteomes" id="UP000314294"/>
    </source>
</evidence>
<sequence>MAEVLREQFPKAVGTRSKRSHLLYDFRPPGSTFSRPLPGDRPGKLPPQYRDVQTEQLRIGFTSEPTDDFPSEFGCRREKRGTTTRLLPPDGPHTAGESDNAVELVELVEEGVRHSETTWLPGWRRISAARPVGKSLEILLFGPEATASVKTVCRAGGARKPRRTAQSVGEDLQGSYRFSPSGEGPESSRDSLQCEKPKLFCLDHQQPLCLVCRDSEELTDTASDPSMKLLYDSPTNFRKLGGP</sequence>
<gene>
    <name evidence="2" type="ORF">EYF80_060256</name>
</gene>
<organism evidence="2 3">
    <name type="scientific">Liparis tanakae</name>
    <name type="common">Tanaka's snailfish</name>
    <dbReference type="NCBI Taxonomy" id="230148"/>
    <lineage>
        <taxon>Eukaryota</taxon>
        <taxon>Metazoa</taxon>
        <taxon>Chordata</taxon>
        <taxon>Craniata</taxon>
        <taxon>Vertebrata</taxon>
        <taxon>Euteleostomi</taxon>
        <taxon>Actinopterygii</taxon>
        <taxon>Neopterygii</taxon>
        <taxon>Teleostei</taxon>
        <taxon>Neoteleostei</taxon>
        <taxon>Acanthomorphata</taxon>
        <taxon>Eupercaria</taxon>
        <taxon>Perciformes</taxon>
        <taxon>Cottioidei</taxon>
        <taxon>Cottales</taxon>
        <taxon>Liparidae</taxon>
        <taxon>Liparis</taxon>
    </lineage>
</organism>
<dbReference type="EMBL" id="SRLO01005453">
    <property type="protein sequence ID" value="TNN29595.1"/>
    <property type="molecule type" value="Genomic_DNA"/>
</dbReference>
<accession>A0A4Z2ELF8</accession>
<protein>
    <recommendedName>
        <fullName evidence="4">B box-type domain-containing protein</fullName>
    </recommendedName>
</protein>
<dbReference type="Proteomes" id="UP000314294">
    <property type="component" value="Unassembled WGS sequence"/>
</dbReference>
<evidence type="ECO:0008006" key="4">
    <source>
        <dbReference type="Google" id="ProtNLM"/>
    </source>
</evidence>
<name>A0A4Z2ELF8_9TELE</name>
<feature type="region of interest" description="Disordered" evidence="1">
    <location>
        <begin position="157"/>
        <end position="191"/>
    </location>
</feature>
<reference evidence="2 3" key="1">
    <citation type="submission" date="2019-03" db="EMBL/GenBank/DDBJ databases">
        <title>First draft genome of Liparis tanakae, snailfish: a comprehensive survey of snailfish specific genes.</title>
        <authorList>
            <person name="Kim W."/>
            <person name="Song I."/>
            <person name="Jeong J.-H."/>
            <person name="Kim D."/>
            <person name="Kim S."/>
            <person name="Ryu S."/>
            <person name="Song J.Y."/>
            <person name="Lee S.K."/>
        </authorList>
    </citation>
    <scope>NUCLEOTIDE SEQUENCE [LARGE SCALE GENOMIC DNA]</scope>
    <source>
        <tissue evidence="2">Muscle</tissue>
    </source>
</reference>
<feature type="region of interest" description="Disordered" evidence="1">
    <location>
        <begin position="219"/>
        <end position="243"/>
    </location>
</feature>